<protein>
    <submittedName>
        <fullName evidence="1">AlNc14C174G8082 protein</fullName>
    </submittedName>
</protein>
<dbReference type="AlphaFoldDB" id="F0WNS0"/>
<reference evidence="1" key="2">
    <citation type="submission" date="2011-02" db="EMBL/GenBank/DDBJ databases">
        <authorList>
            <person name="MacLean D."/>
        </authorList>
    </citation>
    <scope>NUCLEOTIDE SEQUENCE</scope>
</reference>
<gene>
    <name evidence="1" type="primary">AlNc14C174G8082</name>
    <name evidence="1" type="ORF">ALNC14_091050</name>
</gene>
<reference evidence="1" key="1">
    <citation type="journal article" date="2011" name="PLoS Biol.">
        <title>Gene gain and loss during evolution of obligate parasitism in the white rust pathogen of Arabidopsis thaliana.</title>
        <authorList>
            <person name="Kemen E."/>
            <person name="Gardiner A."/>
            <person name="Schultz-Larsen T."/>
            <person name="Kemen A.C."/>
            <person name="Balmuth A.L."/>
            <person name="Robert-Seilaniantz A."/>
            <person name="Bailey K."/>
            <person name="Holub E."/>
            <person name="Studholme D.J."/>
            <person name="Maclean D."/>
            <person name="Jones J.D."/>
        </authorList>
    </citation>
    <scope>NUCLEOTIDE SEQUENCE</scope>
</reference>
<sequence length="67" mass="8036">MTIDRILVKKLRGPKSGEKLLSEQSLRWPYHNKSDLRPIDCFKQNDTQLVHNRYIVPLLYSFIDFFI</sequence>
<dbReference type="EMBL" id="FR824219">
    <property type="protein sequence ID" value="CCA22962.1"/>
    <property type="molecule type" value="Genomic_DNA"/>
</dbReference>
<proteinExistence type="predicted"/>
<dbReference type="HOGENOM" id="CLU_2817779_0_0_1"/>
<evidence type="ECO:0000313" key="1">
    <source>
        <dbReference type="EMBL" id="CCA22962.1"/>
    </source>
</evidence>
<organism evidence="1">
    <name type="scientific">Albugo laibachii Nc14</name>
    <dbReference type="NCBI Taxonomy" id="890382"/>
    <lineage>
        <taxon>Eukaryota</taxon>
        <taxon>Sar</taxon>
        <taxon>Stramenopiles</taxon>
        <taxon>Oomycota</taxon>
        <taxon>Peronosporomycetes</taxon>
        <taxon>Albuginales</taxon>
        <taxon>Albuginaceae</taxon>
        <taxon>Albugo</taxon>
    </lineage>
</organism>
<name>F0WNS0_9STRA</name>
<accession>F0WNS0</accession>